<dbReference type="PANTHER" id="PTHR47331">
    <property type="entry name" value="PHD-TYPE DOMAIN-CONTAINING PROTEIN"/>
    <property type="match status" value="1"/>
</dbReference>
<dbReference type="EMBL" id="JYDO01000298">
    <property type="protein sequence ID" value="KRZ65769.1"/>
    <property type="molecule type" value="Genomic_DNA"/>
</dbReference>
<sequence>MSRVEFKLGADEPAQAEVRYQIRALAMSKICGRIQQMPVKQRDWPHLPVVDHGDVRRGLANGPVAIHSQLCRILCGQINTRTTTAVVTFLTCEEESADQILRCFWELEAIVIAPEDETAVSDVEELERFEQGLMFDGKRYQVQLPWLPGLPLLWHNFPQAGRILFAVERRLMRCENHKREYAAMMLQYVENGWAERALEISPEGGIWYLPPYERLTYCLTFRTPDFEAEGVCRRDQSAQSAEPFHG</sequence>
<dbReference type="AlphaFoldDB" id="A0A0V1M250"/>
<evidence type="ECO:0000313" key="1">
    <source>
        <dbReference type="EMBL" id="KRZ65769.1"/>
    </source>
</evidence>
<proteinExistence type="predicted"/>
<dbReference type="STRING" id="268474.A0A0V1M250"/>
<dbReference type="PANTHER" id="PTHR47331:SF1">
    <property type="entry name" value="GAG-LIKE PROTEIN"/>
    <property type="match status" value="1"/>
</dbReference>
<gene>
    <name evidence="1" type="ORF">T10_5468</name>
</gene>
<organism evidence="1 2">
    <name type="scientific">Trichinella papuae</name>
    <dbReference type="NCBI Taxonomy" id="268474"/>
    <lineage>
        <taxon>Eukaryota</taxon>
        <taxon>Metazoa</taxon>
        <taxon>Ecdysozoa</taxon>
        <taxon>Nematoda</taxon>
        <taxon>Enoplea</taxon>
        <taxon>Dorylaimia</taxon>
        <taxon>Trichinellida</taxon>
        <taxon>Trichinellidae</taxon>
        <taxon>Trichinella</taxon>
    </lineage>
</organism>
<protein>
    <submittedName>
        <fullName evidence="1">Uncharacterized protein</fullName>
    </submittedName>
</protein>
<dbReference type="Proteomes" id="UP000054843">
    <property type="component" value="Unassembled WGS sequence"/>
</dbReference>
<name>A0A0V1M250_9BILA</name>
<comment type="caution">
    <text evidence="1">The sequence shown here is derived from an EMBL/GenBank/DDBJ whole genome shotgun (WGS) entry which is preliminary data.</text>
</comment>
<accession>A0A0V1M250</accession>
<keyword evidence="2" id="KW-1185">Reference proteome</keyword>
<evidence type="ECO:0000313" key="2">
    <source>
        <dbReference type="Proteomes" id="UP000054843"/>
    </source>
</evidence>
<reference evidence="1 2" key="1">
    <citation type="submission" date="2015-01" db="EMBL/GenBank/DDBJ databases">
        <title>Evolution of Trichinella species and genotypes.</title>
        <authorList>
            <person name="Korhonen P.K."/>
            <person name="Edoardo P."/>
            <person name="Giuseppe L.R."/>
            <person name="Gasser R.B."/>
        </authorList>
    </citation>
    <scope>NUCLEOTIDE SEQUENCE [LARGE SCALE GENOMIC DNA]</scope>
    <source>
        <strain evidence="1">ISS1980</strain>
    </source>
</reference>